<gene>
    <name evidence="1" type="ORF">FAM09_24535</name>
</gene>
<keyword evidence="2" id="KW-1185">Reference proteome</keyword>
<dbReference type="EMBL" id="STFF01000008">
    <property type="protein sequence ID" value="THU34190.1"/>
    <property type="molecule type" value="Genomic_DNA"/>
</dbReference>
<sequence>MNLADKYTPLQSEWNSKGLSYAREINAMIAFGETHGWDNWKGEEPSDNRNHLASAILPLLRKANKEGTIDEFRSQFPPAHAPFINTIQEQGQSIENLCYIGGNKIAFVIGTAYEKRKAYLLTNRTLERLRDSIQSIGKSHQNEIFAIAENRSVTTYKGWDGKKIFQFKLPDVANLPITQLIPFNDGLSVLLISSEGIYLLTANGNTMIHPVPDPEDKDWTSYIDMEHAALSHDNTLIALGDQCSGHRILNRYGEEIALIGPQSSYPHYALFSKDGQQVALNSCHFYNGISIGIPTNNIHGLHIEAYTKDDRYTVIDNNSRVYAAIATSEYYIFGDAGGNIKAFDKTGKNIWRYFVGSSITGITISDDEKTLWVASCSGIIHKLKLDIGKRDEHTIGNGNHYEDFRLIFWKNESQPLIW</sequence>
<comment type="caution">
    <text evidence="1">The sequence shown here is derived from an EMBL/GenBank/DDBJ whole genome shotgun (WGS) entry which is preliminary data.</text>
</comment>
<evidence type="ECO:0000313" key="1">
    <source>
        <dbReference type="EMBL" id="THU34190.1"/>
    </source>
</evidence>
<organism evidence="1 2">
    <name type="scientific">Niastella caeni</name>
    <dbReference type="NCBI Taxonomy" id="2569763"/>
    <lineage>
        <taxon>Bacteria</taxon>
        <taxon>Pseudomonadati</taxon>
        <taxon>Bacteroidota</taxon>
        <taxon>Chitinophagia</taxon>
        <taxon>Chitinophagales</taxon>
        <taxon>Chitinophagaceae</taxon>
        <taxon>Niastella</taxon>
    </lineage>
</organism>
<proteinExistence type="predicted"/>
<protein>
    <recommendedName>
        <fullName evidence="3">WD40 repeat domain-containing protein</fullName>
    </recommendedName>
</protein>
<dbReference type="Proteomes" id="UP000306918">
    <property type="component" value="Unassembled WGS sequence"/>
</dbReference>
<name>A0A4S8HGB3_9BACT</name>
<evidence type="ECO:0000313" key="2">
    <source>
        <dbReference type="Proteomes" id="UP000306918"/>
    </source>
</evidence>
<dbReference type="OrthoDB" id="267093at2"/>
<dbReference type="InterPro" id="IPR011044">
    <property type="entry name" value="Quino_amine_DH_bsu"/>
</dbReference>
<evidence type="ECO:0008006" key="3">
    <source>
        <dbReference type="Google" id="ProtNLM"/>
    </source>
</evidence>
<dbReference type="RefSeq" id="WP_136579806.1">
    <property type="nucleotide sequence ID" value="NZ_STFF01000008.1"/>
</dbReference>
<dbReference type="SUPFAM" id="SSF50969">
    <property type="entry name" value="YVTN repeat-like/Quinoprotein amine dehydrogenase"/>
    <property type="match status" value="1"/>
</dbReference>
<dbReference type="AlphaFoldDB" id="A0A4S8HGB3"/>
<accession>A0A4S8HGB3</accession>
<reference evidence="1 2" key="1">
    <citation type="submission" date="2019-04" db="EMBL/GenBank/DDBJ databases">
        <title>Niastella caeni sp. nov., isolated from activated sludge.</title>
        <authorList>
            <person name="Sheng M."/>
        </authorList>
    </citation>
    <scope>NUCLEOTIDE SEQUENCE [LARGE SCALE GENOMIC DNA]</scope>
    <source>
        <strain evidence="1 2">HX-2-15</strain>
    </source>
</reference>